<keyword evidence="10" id="KW-0143">Chaperone</keyword>
<evidence type="ECO:0000313" key="14">
    <source>
        <dbReference type="EMBL" id="SKA70536.1"/>
    </source>
</evidence>
<evidence type="ECO:0000256" key="10">
    <source>
        <dbReference type="ARBA" id="ARBA00023186"/>
    </source>
</evidence>
<evidence type="ECO:0000256" key="6">
    <source>
        <dbReference type="ARBA" id="ARBA00022729"/>
    </source>
</evidence>
<keyword evidence="5" id="KW-0813">Transport</keyword>
<keyword evidence="15" id="KW-1185">Reference proteome</keyword>
<keyword evidence="9" id="KW-0564">Palmitate</keyword>
<dbReference type="InterPro" id="IPR029046">
    <property type="entry name" value="LolA/LolB/LppX"/>
</dbReference>
<name>A0A1T4VZW6_9GAMM</name>
<sequence>MLKNKICLPAICALAVLLNACSSGIEETDFSKLTYEQRVEKISKINELKENNKIALFSSRNNSRLSVNSVYHYKNKAFSLEFLGPMGMRYAKLDVLANGTTYLDVQGRSFNGDNARNLLKEQFNLDIPVEKLPNIMFGIPEGKCSYDADGYVKSATLAEGYKVTYKQYKAFKGGYVLPSDIEIGSTNNKVLIKINSVTALN</sequence>
<reference evidence="15" key="1">
    <citation type="submission" date="2017-02" db="EMBL/GenBank/DDBJ databases">
        <authorList>
            <person name="Varghese N."/>
            <person name="Submissions S."/>
        </authorList>
    </citation>
    <scope>NUCLEOTIDE SEQUENCE [LARGE SCALE GENOMIC DNA]</scope>
    <source>
        <strain evidence="15">DSM 3072</strain>
    </source>
</reference>
<evidence type="ECO:0000256" key="3">
    <source>
        <dbReference type="ARBA" id="ARBA00011245"/>
    </source>
</evidence>
<dbReference type="EMBL" id="FUXX01000073">
    <property type="protein sequence ID" value="SKA70536.1"/>
    <property type="molecule type" value="Genomic_DNA"/>
</dbReference>
<keyword evidence="6 13" id="KW-0732">Signal</keyword>
<keyword evidence="7" id="KW-0653">Protein transport</keyword>
<dbReference type="AlphaFoldDB" id="A0A1T4VZW6"/>
<evidence type="ECO:0000256" key="1">
    <source>
        <dbReference type="ARBA" id="ARBA00004459"/>
    </source>
</evidence>
<dbReference type="GO" id="GO:0009279">
    <property type="term" value="C:cell outer membrane"/>
    <property type="evidence" value="ECO:0007669"/>
    <property type="project" value="UniProtKB-SubCell"/>
</dbReference>
<feature type="chain" id="PRO_5012910905" description="Outer-membrane lipoprotein LolB" evidence="13">
    <location>
        <begin position="26"/>
        <end position="201"/>
    </location>
</feature>
<organism evidence="14 15">
    <name type="scientific">Succinivibrio dextrinosolvens DSM 3072</name>
    <dbReference type="NCBI Taxonomy" id="1123324"/>
    <lineage>
        <taxon>Bacteria</taxon>
        <taxon>Pseudomonadati</taxon>
        <taxon>Pseudomonadota</taxon>
        <taxon>Gammaproteobacteria</taxon>
        <taxon>Aeromonadales</taxon>
        <taxon>Succinivibrionaceae</taxon>
        <taxon>Succinivibrio</taxon>
    </lineage>
</organism>
<evidence type="ECO:0000256" key="2">
    <source>
        <dbReference type="ARBA" id="ARBA00009696"/>
    </source>
</evidence>
<dbReference type="GO" id="GO:0015031">
    <property type="term" value="P:protein transport"/>
    <property type="evidence" value="ECO:0007669"/>
    <property type="project" value="UniProtKB-KW"/>
</dbReference>
<evidence type="ECO:0000256" key="9">
    <source>
        <dbReference type="ARBA" id="ARBA00023139"/>
    </source>
</evidence>
<evidence type="ECO:0000256" key="8">
    <source>
        <dbReference type="ARBA" id="ARBA00023136"/>
    </source>
</evidence>
<dbReference type="InterPro" id="IPR004565">
    <property type="entry name" value="OM_lipoprot_LolB"/>
</dbReference>
<dbReference type="STRING" id="83771.SAMN02910357_02477"/>
<keyword evidence="11" id="KW-0998">Cell outer membrane</keyword>
<accession>A0A1T4VZW6</accession>
<dbReference type="RefSeq" id="WP_078929596.1">
    <property type="nucleotide sequence ID" value="NZ_FUXX01000073.1"/>
</dbReference>
<keyword evidence="12 14" id="KW-0449">Lipoprotein</keyword>
<proteinExistence type="inferred from homology"/>
<dbReference type="Proteomes" id="UP000242432">
    <property type="component" value="Unassembled WGS sequence"/>
</dbReference>
<gene>
    <name evidence="14" type="ORF">SAMN02745213_02336</name>
</gene>
<comment type="similarity">
    <text evidence="2">Belongs to the LolB family.</text>
</comment>
<evidence type="ECO:0000256" key="5">
    <source>
        <dbReference type="ARBA" id="ARBA00022448"/>
    </source>
</evidence>
<keyword evidence="8" id="KW-0472">Membrane</keyword>
<comment type="subcellular location">
    <subcellularLocation>
        <location evidence="1">Cell outer membrane</location>
        <topology evidence="1">Lipid-anchor</topology>
    </subcellularLocation>
</comment>
<dbReference type="SUPFAM" id="SSF89392">
    <property type="entry name" value="Prokaryotic lipoproteins and lipoprotein localization factors"/>
    <property type="match status" value="1"/>
</dbReference>
<evidence type="ECO:0000313" key="15">
    <source>
        <dbReference type="Proteomes" id="UP000242432"/>
    </source>
</evidence>
<feature type="signal peptide" evidence="13">
    <location>
        <begin position="1"/>
        <end position="25"/>
    </location>
</feature>
<evidence type="ECO:0000256" key="11">
    <source>
        <dbReference type="ARBA" id="ARBA00023237"/>
    </source>
</evidence>
<dbReference type="Gene3D" id="2.50.20.10">
    <property type="entry name" value="Lipoprotein localisation LolA/LolB/LppX"/>
    <property type="match status" value="1"/>
</dbReference>
<evidence type="ECO:0000256" key="4">
    <source>
        <dbReference type="ARBA" id="ARBA00016202"/>
    </source>
</evidence>
<protein>
    <recommendedName>
        <fullName evidence="4">Outer-membrane lipoprotein LolB</fullName>
    </recommendedName>
</protein>
<evidence type="ECO:0000256" key="7">
    <source>
        <dbReference type="ARBA" id="ARBA00022927"/>
    </source>
</evidence>
<dbReference type="Pfam" id="PF03550">
    <property type="entry name" value="LolB"/>
    <property type="match status" value="1"/>
</dbReference>
<evidence type="ECO:0000256" key="12">
    <source>
        <dbReference type="ARBA" id="ARBA00023288"/>
    </source>
</evidence>
<comment type="subunit">
    <text evidence="3">Monomer.</text>
</comment>
<evidence type="ECO:0000256" key="13">
    <source>
        <dbReference type="SAM" id="SignalP"/>
    </source>
</evidence>